<dbReference type="PANTHER" id="PTHR34295:SF1">
    <property type="entry name" value="BIOTIN TRANSPORTER BIOY"/>
    <property type="match status" value="1"/>
</dbReference>
<evidence type="ECO:0000313" key="5">
    <source>
        <dbReference type="Proteomes" id="UP000186400"/>
    </source>
</evidence>
<dbReference type="GO" id="GO:0005886">
    <property type="term" value="C:plasma membrane"/>
    <property type="evidence" value="ECO:0007669"/>
    <property type="project" value="UniProtKB-SubCell"/>
</dbReference>
<dbReference type="RefSeq" id="WP_076487610.1">
    <property type="nucleotide sequence ID" value="NZ_FTMS01000002.1"/>
</dbReference>
<dbReference type="OrthoDB" id="360536at2"/>
<feature type="transmembrane region" description="Helical" evidence="3">
    <location>
        <begin position="127"/>
        <end position="149"/>
    </location>
</feature>
<gene>
    <name evidence="4" type="ORF">SAMN05920897_10255</name>
</gene>
<feature type="transmembrane region" description="Helical" evidence="3">
    <location>
        <begin position="161"/>
        <end position="183"/>
    </location>
</feature>
<keyword evidence="3" id="KW-0812">Transmembrane</keyword>
<feature type="transmembrane region" description="Helical" evidence="3">
    <location>
        <begin position="97"/>
        <end position="115"/>
    </location>
</feature>
<evidence type="ECO:0000256" key="3">
    <source>
        <dbReference type="SAM" id="Phobius"/>
    </source>
</evidence>
<organism evidence="4 5">
    <name type="scientific">Alkalispirochaeta americana</name>
    <dbReference type="NCBI Taxonomy" id="159291"/>
    <lineage>
        <taxon>Bacteria</taxon>
        <taxon>Pseudomonadati</taxon>
        <taxon>Spirochaetota</taxon>
        <taxon>Spirochaetia</taxon>
        <taxon>Spirochaetales</taxon>
        <taxon>Spirochaetaceae</taxon>
        <taxon>Alkalispirochaeta</taxon>
    </lineage>
</organism>
<dbReference type="PIRSF" id="PIRSF016661">
    <property type="entry name" value="BioY"/>
    <property type="match status" value="1"/>
</dbReference>
<reference evidence="4 5" key="1">
    <citation type="submission" date="2017-01" db="EMBL/GenBank/DDBJ databases">
        <authorList>
            <person name="Mah S.A."/>
            <person name="Swanson W.J."/>
            <person name="Moy G.W."/>
            <person name="Vacquier V.D."/>
        </authorList>
    </citation>
    <scope>NUCLEOTIDE SEQUENCE [LARGE SCALE GENOMIC DNA]</scope>
    <source>
        <strain evidence="4 5">ASpG1</strain>
    </source>
</reference>
<keyword evidence="2" id="KW-0813">Transport</keyword>
<evidence type="ECO:0000256" key="1">
    <source>
        <dbReference type="ARBA" id="ARBA00010692"/>
    </source>
</evidence>
<dbReference type="Proteomes" id="UP000186400">
    <property type="component" value="Unassembled WGS sequence"/>
</dbReference>
<feature type="transmembrane region" description="Helical" evidence="3">
    <location>
        <begin position="44"/>
        <end position="64"/>
    </location>
</feature>
<accession>A0A1N6NZQ8</accession>
<comment type="subcellular location">
    <subcellularLocation>
        <location evidence="2">Cell membrane</location>
        <topology evidence="2">Multi-pass membrane protein</topology>
    </subcellularLocation>
</comment>
<keyword evidence="2 3" id="KW-0472">Membrane</keyword>
<dbReference type="GO" id="GO:0015225">
    <property type="term" value="F:biotin transmembrane transporter activity"/>
    <property type="evidence" value="ECO:0007669"/>
    <property type="project" value="UniProtKB-UniRule"/>
</dbReference>
<feature type="transmembrane region" description="Helical" evidence="3">
    <location>
        <begin position="69"/>
        <end position="91"/>
    </location>
</feature>
<dbReference type="InterPro" id="IPR003784">
    <property type="entry name" value="BioY"/>
</dbReference>
<feature type="transmembrane region" description="Helical" evidence="3">
    <location>
        <begin position="12"/>
        <end position="32"/>
    </location>
</feature>
<keyword evidence="5" id="KW-1185">Reference proteome</keyword>
<keyword evidence="3" id="KW-1133">Transmembrane helix</keyword>
<dbReference type="Pfam" id="PF02632">
    <property type="entry name" value="BioY"/>
    <property type="match status" value="1"/>
</dbReference>
<dbReference type="Gene3D" id="1.10.1760.20">
    <property type="match status" value="1"/>
</dbReference>
<name>A0A1N6NZQ8_9SPIO</name>
<keyword evidence="2" id="KW-1003">Cell membrane</keyword>
<protein>
    <recommendedName>
        <fullName evidence="2">Biotin transporter</fullName>
    </recommendedName>
</protein>
<sequence>MTQATTDLNISYALRTQVGAVCIALITAGAFVSVPLPGSPVPIVLQNMFVIITGLIMTPLWALLATGTYLLLGALGLPVFAGATGGFAHFAGPTGGFLLSYLPAAALTSWLVRVGRGRDSSAHDASMIRKVLALLAGFSLIHLVGLPWLAMVLEMPLTRAFWIGTAPFIPGDLLKAGAVIILLRSLPSSLWRSWS</sequence>
<proteinExistence type="inferred from homology"/>
<evidence type="ECO:0000256" key="2">
    <source>
        <dbReference type="PIRNR" id="PIRNR016661"/>
    </source>
</evidence>
<dbReference type="PANTHER" id="PTHR34295">
    <property type="entry name" value="BIOTIN TRANSPORTER BIOY"/>
    <property type="match status" value="1"/>
</dbReference>
<dbReference type="AlphaFoldDB" id="A0A1N6NZQ8"/>
<evidence type="ECO:0000313" key="4">
    <source>
        <dbReference type="EMBL" id="SIP97559.1"/>
    </source>
</evidence>
<comment type="similarity">
    <text evidence="1 2">Belongs to the BioY family.</text>
</comment>
<dbReference type="EMBL" id="FTMS01000002">
    <property type="protein sequence ID" value="SIP97559.1"/>
    <property type="molecule type" value="Genomic_DNA"/>
</dbReference>
<dbReference type="STRING" id="159291.SAMN05920897_10255"/>